<organism evidence="1">
    <name type="scientific">marine sediment metagenome</name>
    <dbReference type="NCBI Taxonomy" id="412755"/>
    <lineage>
        <taxon>unclassified sequences</taxon>
        <taxon>metagenomes</taxon>
        <taxon>ecological metagenomes</taxon>
    </lineage>
</organism>
<dbReference type="EMBL" id="BART01037155">
    <property type="protein sequence ID" value="GAH05795.1"/>
    <property type="molecule type" value="Genomic_DNA"/>
</dbReference>
<dbReference type="AlphaFoldDB" id="X1DBU9"/>
<reference evidence="1" key="1">
    <citation type="journal article" date="2014" name="Front. Microbiol.">
        <title>High frequency of phylogenetically diverse reductive dehalogenase-homologous genes in deep subseafloor sedimentary metagenomes.</title>
        <authorList>
            <person name="Kawai M."/>
            <person name="Futagami T."/>
            <person name="Toyoda A."/>
            <person name="Takaki Y."/>
            <person name="Nishi S."/>
            <person name="Hori S."/>
            <person name="Arai W."/>
            <person name="Tsubouchi T."/>
            <person name="Morono Y."/>
            <person name="Uchiyama I."/>
            <person name="Ito T."/>
            <person name="Fujiyama A."/>
            <person name="Inagaki F."/>
            <person name="Takami H."/>
        </authorList>
    </citation>
    <scope>NUCLEOTIDE SEQUENCE</scope>
    <source>
        <strain evidence="1">Expedition CK06-06</strain>
    </source>
</reference>
<sequence>MAEKITDKERGEGELKLADGLMCENCGKPVIQVRSGAFMCTKEGKFTSVVPVKP</sequence>
<protein>
    <submittedName>
        <fullName evidence="1">Uncharacterized protein</fullName>
    </submittedName>
</protein>
<name>X1DBU9_9ZZZZ</name>
<proteinExistence type="predicted"/>
<gene>
    <name evidence="1" type="ORF">S01H4_62305</name>
</gene>
<evidence type="ECO:0000313" key="1">
    <source>
        <dbReference type="EMBL" id="GAH05795.1"/>
    </source>
</evidence>
<comment type="caution">
    <text evidence="1">The sequence shown here is derived from an EMBL/GenBank/DDBJ whole genome shotgun (WGS) entry which is preliminary data.</text>
</comment>
<feature type="non-terminal residue" evidence="1">
    <location>
        <position position="54"/>
    </location>
</feature>
<accession>X1DBU9</accession>